<evidence type="ECO:0000256" key="8">
    <source>
        <dbReference type="ARBA" id="ARBA00022902"/>
    </source>
</evidence>
<comment type="caution">
    <text evidence="14">Lacks conserved residue(s) required for the propagation of feature annotation.</text>
</comment>
<keyword evidence="9 16" id="KW-1133">Transmembrane helix</keyword>
<dbReference type="SUPFAM" id="SSF101912">
    <property type="entry name" value="Sema domain"/>
    <property type="match status" value="1"/>
</dbReference>
<evidence type="ECO:0000256" key="1">
    <source>
        <dbReference type="ARBA" id="ARBA00004251"/>
    </source>
</evidence>
<keyword evidence="12" id="KW-0675">Receptor</keyword>
<evidence type="ECO:0000256" key="13">
    <source>
        <dbReference type="ARBA" id="ARBA00023180"/>
    </source>
</evidence>
<evidence type="ECO:0000313" key="20">
    <source>
        <dbReference type="Proteomes" id="UP001445076"/>
    </source>
</evidence>
<comment type="subcellular location">
    <subcellularLocation>
        <location evidence="1">Cell membrane</location>
        <topology evidence="1">Single-pass type I membrane protein</topology>
    </subcellularLocation>
</comment>
<dbReference type="Pfam" id="PF08337">
    <property type="entry name" value="Plexin_cytopl"/>
    <property type="match status" value="1"/>
</dbReference>
<feature type="coiled-coil region" evidence="15">
    <location>
        <begin position="1309"/>
        <end position="1344"/>
    </location>
</feature>
<dbReference type="Pfam" id="PF01403">
    <property type="entry name" value="Sema"/>
    <property type="match status" value="1"/>
</dbReference>
<dbReference type="GO" id="GO:0007399">
    <property type="term" value="P:nervous system development"/>
    <property type="evidence" value="ECO:0007669"/>
    <property type="project" value="UniProtKB-KW"/>
</dbReference>
<feature type="chain" id="PRO_5043777173" description="Sema domain-containing protein" evidence="17">
    <location>
        <begin position="49"/>
        <end position="1954"/>
    </location>
</feature>
<dbReference type="FunFam" id="2.60.40.10:FF:000728">
    <property type="entry name" value="Plexin D1"/>
    <property type="match status" value="1"/>
</dbReference>
<dbReference type="Pfam" id="PF20170">
    <property type="entry name" value="Plexin_RBD"/>
    <property type="match status" value="1"/>
</dbReference>
<gene>
    <name evidence="19" type="ORF">OTU49_015957</name>
</gene>
<organism evidence="19 20">
    <name type="scientific">Cherax quadricarinatus</name>
    <name type="common">Australian red claw crayfish</name>
    <dbReference type="NCBI Taxonomy" id="27406"/>
    <lineage>
        <taxon>Eukaryota</taxon>
        <taxon>Metazoa</taxon>
        <taxon>Ecdysozoa</taxon>
        <taxon>Arthropoda</taxon>
        <taxon>Crustacea</taxon>
        <taxon>Multicrustacea</taxon>
        <taxon>Malacostraca</taxon>
        <taxon>Eumalacostraca</taxon>
        <taxon>Eucarida</taxon>
        <taxon>Decapoda</taxon>
        <taxon>Pleocyemata</taxon>
        <taxon>Astacidea</taxon>
        <taxon>Parastacoidea</taxon>
        <taxon>Parastacidae</taxon>
        <taxon>Cherax</taxon>
    </lineage>
</organism>
<keyword evidence="15" id="KW-0175">Coiled coil</keyword>
<dbReference type="InterPro" id="IPR015943">
    <property type="entry name" value="WD40/YVTN_repeat-like_dom_sf"/>
</dbReference>
<dbReference type="Pfam" id="PF01833">
    <property type="entry name" value="TIG"/>
    <property type="match status" value="3"/>
</dbReference>
<dbReference type="InterPro" id="IPR002165">
    <property type="entry name" value="Plexin_repeat"/>
</dbReference>
<keyword evidence="8" id="KW-0524">Neurogenesis</keyword>
<evidence type="ECO:0000256" key="2">
    <source>
        <dbReference type="ARBA" id="ARBA00010297"/>
    </source>
</evidence>
<dbReference type="GO" id="GO:0120025">
    <property type="term" value="C:plasma membrane bounded cell projection"/>
    <property type="evidence" value="ECO:0007669"/>
    <property type="project" value="UniProtKB-ARBA"/>
</dbReference>
<dbReference type="SUPFAM" id="SSF48350">
    <property type="entry name" value="GTPase activation domain, GAP"/>
    <property type="match status" value="1"/>
</dbReference>
<evidence type="ECO:0000256" key="7">
    <source>
        <dbReference type="ARBA" id="ARBA00022737"/>
    </source>
</evidence>
<keyword evidence="20" id="KW-1185">Reference proteome</keyword>
<dbReference type="GO" id="GO:0030334">
    <property type="term" value="P:regulation of cell migration"/>
    <property type="evidence" value="ECO:0007669"/>
    <property type="project" value="TreeGrafter"/>
</dbReference>
<dbReference type="SUPFAM" id="SSF81296">
    <property type="entry name" value="E set domains"/>
    <property type="match status" value="4"/>
</dbReference>
<dbReference type="InterPro" id="IPR014756">
    <property type="entry name" value="Ig_E-set"/>
</dbReference>
<protein>
    <recommendedName>
        <fullName evidence="18">Sema domain-containing protein</fullName>
    </recommendedName>
</protein>
<dbReference type="Gene3D" id="1.10.506.10">
    <property type="entry name" value="GTPase Activation - p120gap, domain 1"/>
    <property type="match status" value="2"/>
</dbReference>
<evidence type="ECO:0000256" key="10">
    <source>
        <dbReference type="ARBA" id="ARBA00023136"/>
    </source>
</evidence>
<dbReference type="CDD" id="cd00603">
    <property type="entry name" value="IPT_PCSR"/>
    <property type="match status" value="1"/>
</dbReference>
<accession>A0AAW0YAR3</accession>
<reference evidence="19 20" key="1">
    <citation type="journal article" date="2024" name="BMC Genomics">
        <title>Genome assembly of redclaw crayfish (Cherax quadricarinatus) provides insights into its immune adaptation and hypoxia tolerance.</title>
        <authorList>
            <person name="Liu Z."/>
            <person name="Zheng J."/>
            <person name="Li H."/>
            <person name="Fang K."/>
            <person name="Wang S."/>
            <person name="He J."/>
            <person name="Zhou D."/>
            <person name="Weng S."/>
            <person name="Chi M."/>
            <person name="Gu Z."/>
            <person name="He J."/>
            <person name="Li F."/>
            <person name="Wang M."/>
        </authorList>
    </citation>
    <scope>NUCLEOTIDE SEQUENCE [LARGE SCALE GENOMIC DNA]</scope>
    <source>
        <strain evidence="19">ZL_2023a</strain>
    </source>
</reference>
<dbReference type="InterPro" id="IPR001627">
    <property type="entry name" value="Semap_dom"/>
</dbReference>
<keyword evidence="3" id="KW-0217">Developmental protein</keyword>
<dbReference type="FunFam" id="2.60.40.10:FF:001407">
    <property type="entry name" value="Plexin A, isoform B"/>
    <property type="match status" value="1"/>
</dbReference>
<dbReference type="GO" id="GO:0005886">
    <property type="term" value="C:plasma membrane"/>
    <property type="evidence" value="ECO:0007669"/>
    <property type="project" value="UniProtKB-SubCell"/>
</dbReference>
<feature type="transmembrane region" description="Helical" evidence="16">
    <location>
        <begin position="1276"/>
        <end position="1298"/>
    </location>
</feature>
<dbReference type="FunFam" id="2.60.40.10:FF:000320">
    <property type="entry name" value="Plexin A1"/>
    <property type="match status" value="1"/>
</dbReference>
<dbReference type="PANTHER" id="PTHR22625">
    <property type="entry name" value="PLEXIN"/>
    <property type="match status" value="1"/>
</dbReference>
<dbReference type="PANTHER" id="PTHR22625:SF70">
    <property type="entry name" value="PLEXIN A, ISOFORM A"/>
    <property type="match status" value="1"/>
</dbReference>
<dbReference type="InterPro" id="IPR036352">
    <property type="entry name" value="Semap_dom_sf"/>
</dbReference>
<dbReference type="EMBL" id="JARKIK010000011">
    <property type="protein sequence ID" value="KAK8748722.1"/>
    <property type="molecule type" value="Genomic_DNA"/>
</dbReference>
<dbReference type="Pfam" id="PF01437">
    <property type="entry name" value="PSI"/>
    <property type="match status" value="1"/>
</dbReference>
<keyword evidence="4" id="KW-1003">Cell membrane</keyword>
<name>A0AAW0YAR3_CHEQU</name>
<dbReference type="SUPFAM" id="SSF103575">
    <property type="entry name" value="Plexin repeat"/>
    <property type="match status" value="2"/>
</dbReference>
<evidence type="ECO:0000256" key="15">
    <source>
        <dbReference type="SAM" id="Coils"/>
    </source>
</evidence>
<dbReference type="InterPro" id="IPR002909">
    <property type="entry name" value="IPT_dom"/>
</dbReference>
<dbReference type="Pfam" id="PF17960">
    <property type="entry name" value="TIG_plexin"/>
    <property type="match status" value="1"/>
</dbReference>
<evidence type="ECO:0000256" key="16">
    <source>
        <dbReference type="SAM" id="Phobius"/>
    </source>
</evidence>
<evidence type="ECO:0000256" key="6">
    <source>
        <dbReference type="ARBA" id="ARBA00022729"/>
    </source>
</evidence>
<feature type="transmembrane region" description="Helical" evidence="16">
    <location>
        <begin position="1389"/>
        <end position="1407"/>
    </location>
</feature>
<feature type="signal peptide" evidence="17">
    <location>
        <begin position="1"/>
        <end position="48"/>
    </location>
</feature>
<dbReference type="GO" id="GO:0002116">
    <property type="term" value="C:semaphorin receptor complex"/>
    <property type="evidence" value="ECO:0007669"/>
    <property type="project" value="TreeGrafter"/>
</dbReference>
<dbReference type="SMART" id="SM00429">
    <property type="entry name" value="IPT"/>
    <property type="match status" value="4"/>
</dbReference>
<evidence type="ECO:0000256" key="3">
    <source>
        <dbReference type="ARBA" id="ARBA00022473"/>
    </source>
</evidence>
<keyword evidence="13" id="KW-0325">Glycoprotein</keyword>
<evidence type="ECO:0000259" key="18">
    <source>
        <dbReference type="PROSITE" id="PS51004"/>
    </source>
</evidence>
<dbReference type="InterPro" id="IPR016201">
    <property type="entry name" value="PSI"/>
</dbReference>
<dbReference type="GO" id="GO:0009653">
    <property type="term" value="P:anatomical structure morphogenesis"/>
    <property type="evidence" value="ECO:0007669"/>
    <property type="project" value="UniProtKB-ARBA"/>
</dbReference>
<dbReference type="InterPro" id="IPR031148">
    <property type="entry name" value="Plexin"/>
</dbReference>
<dbReference type="InterPro" id="IPR041362">
    <property type="entry name" value="TIG2_plexin"/>
</dbReference>
<keyword evidence="5 16" id="KW-0812">Transmembrane</keyword>
<dbReference type="FunFam" id="2.130.10.10:FF:000451">
    <property type="entry name" value="Plexin A4, B"/>
    <property type="match status" value="1"/>
</dbReference>
<evidence type="ECO:0000256" key="11">
    <source>
        <dbReference type="ARBA" id="ARBA00023157"/>
    </source>
</evidence>
<dbReference type="Gene3D" id="3.10.20.90">
    <property type="entry name" value="Phosphatidylinositol 3-kinase Catalytic Subunit, Chain A, domain 1"/>
    <property type="match status" value="1"/>
</dbReference>
<dbReference type="FunFam" id="1.10.506.10:FF:000005">
    <property type="entry name" value="Plexin A1"/>
    <property type="match status" value="1"/>
</dbReference>
<comment type="caution">
    <text evidence="19">The sequence shown here is derived from an EMBL/GenBank/DDBJ whole genome shotgun (WGS) entry which is preliminary data.</text>
</comment>
<keyword evidence="7" id="KW-0677">Repeat</keyword>
<keyword evidence="6 17" id="KW-0732">Signal</keyword>
<proteinExistence type="inferred from homology"/>
<dbReference type="Proteomes" id="UP001445076">
    <property type="component" value="Unassembled WGS sequence"/>
</dbReference>
<keyword evidence="11" id="KW-1015">Disulfide bond</keyword>
<dbReference type="CDD" id="cd11236">
    <property type="entry name" value="Sema_plexin_like"/>
    <property type="match status" value="1"/>
</dbReference>
<dbReference type="Gene3D" id="2.130.10.10">
    <property type="entry name" value="YVTN repeat-like/Quinoprotein amine dehydrogenase"/>
    <property type="match status" value="1"/>
</dbReference>
<dbReference type="Gene3D" id="2.60.40.10">
    <property type="entry name" value="Immunoglobulins"/>
    <property type="match status" value="5"/>
</dbReference>
<keyword evidence="10 16" id="KW-0472">Membrane</keyword>
<evidence type="ECO:0000256" key="12">
    <source>
        <dbReference type="ARBA" id="ARBA00023170"/>
    </source>
</evidence>
<dbReference type="Pfam" id="PF18020">
    <property type="entry name" value="TIG_2"/>
    <property type="match status" value="1"/>
</dbReference>
<dbReference type="InterPro" id="IPR013783">
    <property type="entry name" value="Ig-like_fold"/>
</dbReference>
<evidence type="ECO:0000256" key="5">
    <source>
        <dbReference type="ARBA" id="ARBA00022692"/>
    </source>
</evidence>
<dbReference type="SMART" id="SM00630">
    <property type="entry name" value="Sema"/>
    <property type="match status" value="1"/>
</dbReference>
<evidence type="ECO:0000313" key="19">
    <source>
        <dbReference type="EMBL" id="KAK8748722.1"/>
    </source>
</evidence>
<feature type="domain" description="Sema" evidence="18">
    <location>
        <begin position="34"/>
        <end position="516"/>
    </location>
</feature>
<dbReference type="Pfam" id="PF24479">
    <property type="entry name" value="PSI_PlexinA-B"/>
    <property type="match status" value="1"/>
</dbReference>
<dbReference type="GO" id="GO:0017154">
    <property type="term" value="F:semaphorin receptor activity"/>
    <property type="evidence" value="ECO:0007669"/>
    <property type="project" value="InterPro"/>
</dbReference>
<dbReference type="FunFam" id="1.10.506.10:FF:000027">
    <property type="entry name" value="Plexin A, isoform B"/>
    <property type="match status" value="1"/>
</dbReference>
<evidence type="ECO:0000256" key="14">
    <source>
        <dbReference type="PROSITE-ProRule" id="PRU00352"/>
    </source>
</evidence>
<evidence type="ECO:0000256" key="4">
    <source>
        <dbReference type="ARBA" id="ARBA00022475"/>
    </source>
</evidence>
<dbReference type="InterPro" id="IPR041019">
    <property type="entry name" value="TIG1_plexin"/>
</dbReference>
<dbReference type="SMART" id="SM00423">
    <property type="entry name" value="PSI"/>
    <property type="match status" value="3"/>
</dbReference>
<evidence type="ECO:0000256" key="17">
    <source>
        <dbReference type="SAM" id="SignalP"/>
    </source>
</evidence>
<dbReference type="CDD" id="cd01179">
    <property type="entry name" value="IPT_plexin_repeat2"/>
    <property type="match status" value="1"/>
</dbReference>
<evidence type="ECO:0000256" key="9">
    <source>
        <dbReference type="ARBA" id="ARBA00022989"/>
    </source>
</evidence>
<dbReference type="PROSITE" id="PS51004">
    <property type="entry name" value="SEMA"/>
    <property type="match status" value="1"/>
</dbReference>
<sequence length="1954" mass="218988">MSLVRAVSGAAPPGGSLGRGAPWVRWRGPLLLLLLLLLAAEIAGGGEGRDSLFIVDRFEDEPWQQFTHLTVDKNTGTVYAGGVNRLYQLDPNLRVLQNVVTGPVNDSIECSANDCKTSDTIRTMKATQNVNKVLVIDYTRSRLIVCGTVRQGSCQVRDLRDILAHTRNVSEAIVANNATASTVAFIAPGPPNPPVTHVLYIGVTYTGKSVYRDEVPAVASRSLEDDKFFEIAVTDVTTSTRMLVNSLARERYPISYVYGFGSEKFSYFLTRQMEDTHAGTPYISKLVRVCQNDSAYYSYTEIPIECKDSQGKRYNLAQAAYVGKPGTDLATQLGIQTNDDVLFAVFSPSEPSEGEGSPRPAQASALCVYSMKSVRRMFINNIQECFRGKGDRGLDFISPSHKCIETRINDLNEDFCGMDVNTPLGGEQPVEGLAILTFPTRLTAVAATSTEVYTVVFLGTAQGHLKKVVIENQNNALEYDDIVVDQDSPVRQDMYFDKAGDHLYVMTSNKISKVKAQECSIYEGCNQCLGARDPYCGWCSLENKCSLRRDCRDATQDPQHWVSYKTGRCTTITNVMPDKLQRTTARTLSLTIDNLPSVEGSLQCVFSAMSKDLTTDARRTAQGVSCTTPRNDMLPDIPQNDHHFTAKLSVRKSEGPEFVSTNFTFFDCNTYSSCTECVSSPFPCDWCVDGHRCTHDSAENCRNDVLVNGVNRVGPSIRSGPSFCPRITFVESQEILVSSGTDKSIKVKVDNIAQFITQTRFVCQFNIEGRVTSVNANLLSDTIYCDRMEFAYTTAAPSTNATFAVIWGGSKPLDNPDNIHVLVYQCHLMADNCGMCLSLLERYKCGWCQSTGRCEVQDQCLGGSWLDRERTCPNINITDFFPKSGPWDGGTNVTIKGINLGKHIDDIYEGITVAGITCQPYRNSYIKTTEVTCMVDSPGVNDFKEGPIVVKVAREYRGESLQKYRFVNPEIKDLTPDSGPRSGGTLLHIIGEHMNAGSRIEAFISGRPCKIQSTNATVATCITSASSDLQEGKIEMVFDNGRRRLEEKHFTYVNDPTIITVKSGRAGQAGLRNGPRGIPSGGIIITVDGTNFDVIREPKMYVVYKEKEYTNPCEVKNSTRMECKSPAISIGNERIDHENGMKLDYGFIMDHVKSVRNLDSLGFSPFLVYPNPVYFSFEDSDMVKQYKSDYLTINGKNLDRASQEIDVEVLIGSESCNVTSLSRSQLTCRPPKEQPEALNGDGFPQVVVIVGSNLRYEIGYLKYAGTTDVGTLSKQLIIGLSVGAVVLIFILVVCLIVYRQKSNQNSRVLKSMQEQMDVLELRVAAECKEAFAELQTEMTDLTSDLIGGGIPFLEYRTYAMKILFPNLEETTVLQMDRPDLVRKEKGLKLFGQLIMNKTFLLLFIRTLESNRYFSMRDRVNVAALIMVALQGKMEYCSDILKTLLADLIEKCIEGKIHPKLLFRRTESVAEKMLSSWFTFLLYKFLKECAGEPLYMLFRAIKQQVDKGPVDAVTSEARYSLSEEKLIRQSIDFKEMTVYVSMCNLYMGAVDGPMESGETPVKVLDCDTISQVKEKSLDAIYRSYPYSQRPRREDLDLEWRTGTSGRLILYDEDTTTRPEGGWKKLNTLAHYNVPDLAQLTLIPKQSSIYNYMSILSDKSDKSHHKYETLNMNKYTSASPPLSRATSPLNHDNEAGVKVGAKVRFTTRQVWHLVRQQESEQREGERTNKMVSEIYLTRLLSTKLTLQKFVDDLFETIFSTAHRGSALPLAIKYMFDFLDDQALQHGITDPEVVHTWKSNSLPLRFWVNLIKNPNFVFDIHKSNIVDACLSVVAQTFMDSCSTSDHRLGKDSPSSKLLYAKDIPIYKEWVERYYADIKIMQPISDQDMNAMLAEESRVSPMHTTEFNSLAALAELYNYAFKYSDQLMITLEEDEFSTKNRLAYRLEQVHNIMTTDQE</sequence>
<dbReference type="InterPro" id="IPR008936">
    <property type="entry name" value="Rho_GTPase_activation_prot"/>
</dbReference>
<dbReference type="InterPro" id="IPR046800">
    <property type="entry name" value="Plexin_RBD"/>
</dbReference>
<dbReference type="InterPro" id="IPR013548">
    <property type="entry name" value="Plexin_cytoplasmic_RasGAP_dom"/>
</dbReference>
<comment type="similarity">
    <text evidence="2">Belongs to the plexin family.</text>
</comment>